<keyword evidence="4" id="KW-1185">Reference proteome</keyword>
<feature type="compositionally biased region" description="Polar residues" evidence="1">
    <location>
        <begin position="259"/>
        <end position="274"/>
    </location>
</feature>
<sequence length="417" mass="46653">MSDASVRFLPSEESFHHIFATYCSTHERPVVERVSLFEDNSIELYALFLEVLICDGYLVTTRLRQWPMVAARLGLIDHPARWTAVSAESRDIIGSQLQQVYDVYLFNLECWAIEDATRGIVTEWAESNAVGHLPNDAWALMDDLLNKIPFSPEELSLQNVSPSVFELLEHTRPLLWHVLRNRQECHRRTAMLAPLDGKAADKCARPTSQPVPSSSPAEPRGSSRKGRTGASLPRAEEDGSEPFTSGDPTAAHTSDPRASAQNRGHSTPSSSQAPHDQPIPYQSILKPFVALGGARSPSPSELSQAAAWIEVVKQEFARKAGQRSPARTIPDPVWPVFYGLFNEVFQEISSLFPRLPSLVCMMHEEAAHDLVCDMLLVMEQRRCFDGGSRMGLLTVQRLSSLRDWLRLWASLEWSPQT</sequence>
<feature type="region of interest" description="Disordered" evidence="1">
    <location>
        <begin position="196"/>
        <end position="279"/>
    </location>
</feature>
<dbReference type="RefSeq" id="XP_047782022.1">
    <property type="nucleotide sequence ID" value="XM_047918402.1"/>
</dbReference>
<dbReference type="CDD" id="cd16100">
    <property type="entry name" value="ARID"/>
    <property type="match status" value="1"/>
</dbReference>
<evidence type="ECO:0000256" key="1">
    <source>
        <dbReference type="SAM" id="MobiDB-lite"/>
    </source>
</evidence>
<evidence type="ECO:0000259" key="2">
    <source>
        <dbReference type="PROSITE" id="PS51011"/>
    </source>
</evidence>
<dbReference type="Gene3D" id="1.10.150.60">
    <property type="entry name" value="ARID DNA-binding domain"/>
    <property type="match status" value="1"/>
</dbReference>
<feature type="domain" description="ARID" evidence="2">
    <location>
        <begin position="9"/>
        <end position="113"/>
    </location>
</feature>
<gene>
    <name evidence="3" type="ORF">C8Q71DRAFT_412897</name>
</gene>
<comment type="caution">
    <text evidence="3">The sequence shown here is derived from an EMBL/GenBank/DDBJ whole genome shotgun (WGS) entry which is preliminary data.</text>
</comment>
<proteinExistence type="predicted"/>
<accession>A0ABQ8KPM2</accession>
<dbReference type="InterPro" id="IPR001606">
    <property type="entry name" value="ARID_dom"/>
</dbReference>
<evidence type="ECO:0000313" key="4">
    <source>
        <dbReference type="Proteomes" id="UP000814176"/>
    </source>
</evidence>
<dbReference type="SUPFAM" id="SSF46774">
    <property type="entry name" value="ARID-like"/>
    <property type="match status" value="1"/>
</dbReference>
<dbReference type="PROSITE" id="PS51011">
    <property type="entry name" value="ARID"/>
    <property type="match status" value="1"/>
</dbReference>
<dbReference type="InterPro" id="IPR036431">
    <property type="entry name" value="ARID_dom_sf"/>
</dbReference>
<dbReference type="GeneID" id="71999134"/>
<evidence type="ECO:0000313" key="3">
    <source>
        <dbReference type="EMBL" id="KAH9840556.1"/>
    </source>
</evidence>
<name>A0ABQ8KPM2_9APHY</name>
<dbReference type="Pfam" id="PF01388">
    <property type="entry name" value="ARID"/>
    <property type="match status" value="1"/>
</dbReference>
<reference evidence="3 4" key="1">
    <citation type="journal article" date="2021" name="Environ. Microbiol.">
        <title>Gene family expansions and transcriptome signatures uncover fungal adaptations to wood decay.</title>
        <authorList>
            <person name="Hage H."/>
            <person name="Miyauchi S."/>
            <person name="Viragh M."/>
            <person name="Drula E."/>
            <person name="Min B."/>
            <person name="Chaduli D."/>
            <person name="Navarro D."/>
            <person name="Favel A."/>
            <person name="Norest M."/>
            <person name="Lesage-Meessen L."/>
            <person name="Balint B."/>
            <person name="Merenyi Z."/>
            <person name="de Eugenio L."/>
            <person name="Morin E."/>
            <person name="Martinez A.T."/>
            <person name="Baldrian P."/>
            <person name="Stursova M."/>
            <person name="Martinez M.J."/>
            <person name="Novotny C."/>
            <person name="Magnuson J.K."/>
            <person name="Spatafora J.W."/>
            <person name="Maurice S."/>
            <person name="Pangilinan J."/>
            <person name="Andreopoulos W."/>
            <person name="LaButti K."/>
            <person name="Hundley H."/>
            <person name="Na H."/>
            <person name="Kuo A."/>
            <person name="Barry K."/>
            <person name="Lipzen A."/>
            <person name="Henrissat B."/>
            <person name="Riley R."/>
            <person name="Ahrendt S."/>
            <person name="Nagy L.G."/>
            <person name="Grigoriev I.V."/>
            <person name="Martin F."/>
            <person name="Rosso M.N."/>
        </authorList>
    </citation>
    <scope>NUCLEOTIDE SEQUENCE [LARGE SCALE GENOMIC DNA]</scope>
    <source>
        <strain evidence="3 4">CIRM-BRFM 1785</strain>
    </source>
</reference>
<feature type="compositionally biased region" description="Polar residues" evidence="1">
    <location>
        <begin position="206"/>
        <end position="216"/>
    </location>
</feature>
<dbReference type="Proteomes" id="UP000814176">
    <property type="component" value="Unassembled WGS sequence"/>
</dbReference>
<organism evidence="3 4">
    <name type="scientific">Rhodofomes roseus</name>
    <dbReference type="NCBI Taxonomy" id="34475"/>
    <lineage>
        <taxon>Eukaryota</taxon>
        <taxon>Fungi</taxon>
        <taxon>Dikarya</taxon>
        <taxon>Basidiomycota</taxon>
        <taxon>Agaricomycotina</taxon>
        <taxon>Agaricomycetes</taxon>
        <taxon>Polyporales</taxon>
        <taxon>Rhodofomes</taxon>
    </lineage>
</organism>
<protein>
    <recommendedName>
        <fullName evidence="2">ARID domain-containing protein</fullName>
    </recommendedName>
</protein>
<dbReference type="EMBL" id="JADCUA010000004">
    <property type="protein sequence ID" value="KAH9840556.1"/>
    <property type="molecule type" value="Genomic_DNA"/>
</dbReference>